<feature type="transmembrane region" description="Helical" evidence="7">
    <location>
        <begin position="136"/>
        <end position="159"/>
    </location>
</feature>
<evidence type="ECO:0000256" key="3">
    <source>
        <dbReference type="ARBA" id="ARBA00022475"/>
    </source>
</evidence>
<dbReference type="GO" id="GO:0071916">
    <property type="term" value="F:dipeptide transmembrane transporter activity"/>
    <property type="evidence" value="ECO:0007669"/>
    <property type="project" value="TreeGrafter"/>
</dbReference>
<organism evidence="9 10">
    <name type="scientific">Pararhizobium polonicum</name>
    <dbReference type="NCBI Taxonomy" id="1612624"/>
    <lineage>
        <taxon>Bacteria</taxon>
        <taxon>Pseudomonadati</taxon>
        <taxon>Pseudomonadota</taxon>
        <taxon>Alphaproteobacteria</taxon>
        <taxon>Hyphomicrobiales</taxon>
        <taxon>Rhizobiaceae</taxon>
        <taxon>Rhizobium/Agrobacterium group</taxon>
        <taxon>Pararhizobium</taxon>
    </lineage>
</organism>
<dbReference type="STRING" id="1612624.ADU59_15725"/>
<feature type="transmembrane region" description="Helical" evidence="7">
    <location>
        <begin position="251"/>
        <end position="272"/>
    </location>
</feature>
<dbReference type="SUPFAM" id="SSF161098">
    <property type="entry name" value="MetI-like"/>
    <property type="match status" value="1"/>
</dbReference>
<dbReference type="Proteomes" id="UP000093111">
    <property type="component" value="Unassembled WGS sequence"/>
</dbReference>
<sequence>MSLLGRLLKWLASFAMTLLGLALVTFAMTRLSPIDPALQMVGDHASQSTYQAARLELGLDQPLPVQFLRYLQQALSGNFGQSISTGQPVASDIARTFPATLELATAAIIIGSLIGLALGIAAAMRQGSLIDALARFVSLFGYSVPIFWLGLLMLLLFYARLHWAPGPGRLDVMFQYTVKPVTGFALIDTWISGKAGAFRDALAHLALPAIVLAFHALAGISRLTRASVLSELGQEYVLTARAKGASLSRVVFVHILPNIAGTLLTVIALAYASLLEGAVLTETVFAWPGIGRYLTTAMFSGDMPAILGATLVVGSCFVLLNALTDLAAARLHQGQAR</sequence>
<evidence type="ECO:0000256" key="2">
    <source>
        <dbReference type="ARBA" id="ARBA00022448"/>
    </source>
</evidence>
<feature type="domain" description="ABC transmembrane type-1" evidence="8">
    <location>
        <begin position="97"/>
        <end position="324"/>
    </location>
</feature>
<evidence type="ECO:0000313" key="10">
    <source>
        <dbReference type="Proteomes" id="UP000093111"/>
    </source>
</evidence>
<dbReference type="PANTHER" id="PTHR43163:SF8">
    <property type="entry name" value="D,D-DIPEPTIDE TRANSPORT SYSTEM PERMEASE PROTEIN DDPB-RELATED"/>
    <property type="match status" value="1"/>
</dbReference>
<protein>
    <submittedName>
        <fullName evidence="9">Peptide ABC transporter permease</fullName>
    </submittedName>
</protein>
<proteinExistence type="inferred from homology"/>
<dbReference type="InterPro" id="IPR000515">
    <property type="entry name" value="MetI-like"/>
</dbReference>
<dbReference type="Pfam" id="PF19300">
    <property type="entry name" value="BPD_transp_1_N"/>
    <property type="match status" value="1"/>
</dbReference>
<evidence type="ECO:0000256" key="1">
    <source>
        <dbReference type="ARBA" id="ARBA00004651"/>
    </source>
</evidence>
<keyword evidence="10" id="KW-1185">Reference proteome</keyword>
<dbReference type="GO" id="GO:0005886">
    <property type="term" value="C:plasma membrane"/>
    <property type="evidence" value="ECO:0007669"/>
    <property type="project" value="UniProtKB-SubCell"/>
</dbReference>
<comment type="similarity">
    <text evidence="7">Belongs to the binding-protein-dependent transport system permease family.</text>
</comment>
<evidence type="ECO:0000313" key="9">
    <source>
        <dbReference type="EMBL" id="OBZ94729.1"/>
    </source>
</evidence>
<evidence type="ECO:0000256" key="5">
    <source>
        <dbReference type="ARBA" id="ARBA00022989"/>
    </source>
</evidence>
<evidence type="ECO:0000256" key="4">
    <source>
        <dbReference type="ARBA" id="ARBA00022692"/>
    </source>
</evidence>
<dbReference type="PATRIC" id="fig|1612624.7.peg.5071"/>
<dbReference type="AlphaFoldDB" id="A0A1C7P0G4"/>
<name>A0A1C7P0G4_9HYPH</name>
<evidence type="ECO:0000256" key="6">
    <source>
        <dbReference type="ARBA" id="ARBA00023136"/>
    </source>
</evidence>
<dbReference type="Gene3D" id="1.10.3720.10">
    <property type="entry name" value="MetI-like"/>
    <property type="match status" value="1"/>
</dbReference>
<keyword evidence="3" id="KW-1003">Cell membrane</keyword>
<dbReference type="RefSeq" id="WP_068955180.1">
    <property type="nucleotide sequence ID" value="NZ_LGLV01000009.1"/>
</dbReference>
<dbReference type="EMBL" id="LGLV01000009">
    <property type="protein sequence ID" value="OBZ94729.1"/>
    <property type="molecule type" value="Genomic_DNA"/>
</dbReference>
<keyword evidence="2 7" id="KW-0813">Transport</keyword>
<keyword evidence="6 7" id="KW-0472">Membrane</keyword>
<dbReference type="PANTHER" id="PTHR43163">
    <property type="entry name" value="DIPEPTIDE TRANSPORT SYSTEM PERMEASE PROTEIN DPPB-RELATED"/>
    <property type="match status" value="1"/>
</dbReference>
<accession>A0A1C7P0G4</accession>
<comment type="caution">
    <text evidence="9">The sequence shown here is derived from an EMBL/GenBank/DDBJ whole genome shotgun (WGS) entry which is preliminary data.</text>
</comment>
<gene>
    <name evidence="9" type="ORF">ADU59_15725</name>
</gene>
<feature type="transmembrane region" description="Helical" evidence="7">
    <location>
        <begin position="103"/>
        <end position="124"/>
    </location>
</feature>
<dbReference type="InterPro" id="IPR045621">
    <property type="entry name" value="BPD_transp_1_N"/>
</dbReference>
<dbReference type="InterPro" id="IPR035906">
    <property type="entry name" value="MetI-like_sf"/>
</dbReference>
<keyword evidence="5 7" id="KW-1133">Transmembrane helix</keyword>
<evidence type="ECO:0000256" key="7">
    <source>
        <dbReference type="RuleBase" id="RU363032"/>
    </source>
</evidence>
<reference evidence="9 10" key="1">
    <citation type="journal article" date="2016" name="Syst. Appl. Microbiol.">
        <title>Pararhizobium polonicum sp. nov. isolated from tumors on stone fruit rootstocks.</title>
        <authorList>
            <person name="Pulawska J."/>
            <person name="Kuzmanovic N."/>
            <person name="Willems A."/>
            <person name="Pothier J.F."/>
        </authorList>
    </citation>
    <scope>NUCLEOTIDE SEQUENCE [LARGE SCALE GENOMIC DNA]</scope>
    <source>
        <strain evidence="9 10">F5.1</strain>
    </source>
</reference>
<dbReference type="Pfam" id="PF00528">
    <property type="entry name" value="BPD_transp_1"/>
    <property type="match status" value="1"/>
</dbReference>
<feature type="transmembrane region" description="Helical" evidence="7">
    <location>
        <begin position="7"/>
        <end position="28"/>
    </location>
</feature>
<comment type="subcellular location">
    <subcellularLocation>
        <location evidence="1 7">Cell membrane</location>
        <topology evidence="1 7">Multi-pass membrane protein</topology>
    </subcellularLocation>
</comment>
<dbReference type="CDD" id="cd06261">
    <property type="entry name" value="TM_PBP2"/>
    <property type="match status" value="1"/>
</dbReference>
<dbReference type="PROSITE" id="PS50928">
    <property type="entry name" value="ABC_TM1"/>
    <property type="match status" value="1"/>
</dbReference>
<keyword evidence="4 7" id="KW-0812">Transmembrane</keyword>
<feature type="transmembrane region" description="Helical" evidence="7">
    <location>
        <begin position="201"/>
        <end position="220"/>
    </location>
</feature>
<feature type="transmembrane region" description="Helical" evidence="7">
    <location>
        <begin position="303"/>
        <end position="323"/>
    </location>
</feature>
<evidence type="ECO:0000259" key="8">
    <source>
        <dbReference type="PROSITE" id="PS50928"/>
    </source>
</evidence>